<organism evidence="1 2">
    <name type="scientific">Streptomyces xinghaiensis</name>
    <dbReference type="NCBI Taxonomy" id="1038928"/>
    <lineage>
        <taxon>Bacteria</taxon>
        <taxon>Bacillati</taxon>
        <taxon>Actinomycetota</taxon>
        <taxon>Actinomycetes</taxon>
        <taxon>Kitasatosporales</taxon>
        <taxon>Streptomycetaceae</taxon>
        <taxon>Streptomyces</taxon>
    </lineage>
</organism>
<keyword evidence="2" id="KW-1185">Reference proteome</keyword>
<evidence type="ECO:0000313" key="2">
    <source>
        <dbReference type="Proteomes" id="UP000028058"/>
    </source>
</evidence>
<proteinExistence type="predicted"/>
<evidence type="ECO:0000313" key="1">
    <source>
        <dbReference type="EMBL" id="RKM90945.1"/>
    </source>
</evidence>
<accession>A0A3M8EU06</accession>
<protein>
    <submittedName>
        <fullName evidence="1">Uncharacterized protein</fullName>
    </submittedName>
</protein>
<dbReference type="AlphaFoldDB" id="A0A3M8EU06"/>
<dbReference type="EMBL" id="JNAD02000020">
    <property type="protein sequence ID" value="RKM90945.1"/>
    <property type="molecule type" value="Genomic_DNA"/>
</dbReference>
<dbReference type="Proteomes" id="UP000028058">
    <property type="component" value="Unassembled WGS sequence"/>
</dbReference>
<name>A0A3M8EU06_9ACTN</name>
<sequence length="92" mass="9743">MSSVVRPGQTYRSNGLVPLGPACVFITAYEPGEPAAQAIDPDTGTGRVVLVDDLHATSPTGEHRHDGYTLVQDTAGPAPFRRARAHQCLECA</sequence>
<gene>
    <name evidence="1" type="ORF">SFRA_030405</name>
</gene>
<reference evidence="1 2" key="1">
    <citation type="journal article" date="2014" name="Genome Announc.">
        <title>Draft Genome Sequence of Streptomyces fradiae ATCC 19609, a Strain Highly Sensitive to Antibiotics.</title>
        <authorList>
            <person name="Bekker O.B."/>
            <person name="Klimina K.M."/>
            <person name="Vatlin A.A."/>
            <person name="Zakharevich N.V."/>
            <person name="Kasianov A.S."/>
            <person name="Danilenko V.N."/>
        </authorList>
    </citation>
    <scope>NUCLEOTIDE SEQUENCE [LARGE SCALE GENOMIC DNA]</scope>
    <source>
        <strain evidence="1 2">ATCC 19609</strain>
    </source>
</reference>
<comment type="caution">
    <text evidence="1">The sequence shown here is derived from an EMBL/GenBank/DDBJ whole genome shotgun (WGS) entry which is preliminary data.</text>
</comment>
<dbReference type="RefSeq" id="WP_043465740.1">
    <property type="nucleotide sequence ID" value="NZ_JNAD02000020.1"/>
</dbReference>